<dbReference type="GO" id="GO:0005789">
    <property type="term" value="C:endoplasmic reticulum membrane"/>
    <property type="evidence" value="ECO:0007669"/>
    <property type="project" value="UniProtKB-SubCell"/>
</dbReference>
<dbReference type="PANTHER" id="PTHR13036">
    <property type="entry name" value="BETA1,4 MANNOSYLTRANSFERASE"/>
    <property type="match status" value="1"/>
</dbReference>
<evidence type="ECO:0000259" key="11">
    <source>
        <dbReference type="PROSITE" id="PS50222"/>
    </source>
</evidence>
<dbReference type="InterPro" id="IPR011992">
    <property type="entry name" value="EF-hand-dom_pair"/>
</dbReference>
<dbReference type="PANTHER" id="PTHR13036:SF0">
    <property type="entry name" value="CHITOBIOSYLDIPHOSPHODOLICHOL BETA-MANNOSYLTRANSFERASE"/>
    <property type="match status" value="1"/>
</dbReference>
<evidence type="ECO:0000256" key="5">
    <source>
        <dbReference type="ARBA" id="ARBA00022692"/>
    </source>
</evidence>
<dbReference type="PROSITE" id="PS50222">
    <property type="entry name" value="EF_HAND_2"/>
    <property type="match status" value="6"/>
</dbReference>
<comment type="pathway">
    <text evidence="2">Protein modification; protein glycosylation.</text>
</comment>
<proteinExistence type="predicted"/>
<dbReference type="InterPro" id="IPR026051">
    <property type="entry name" value="ALG1-like"/>
</dbReference>
<keyword evidence="8" id="KW-1133">Transmembrane helix</keyword>
<protein>
    <recommendedName>
        <fullName evidence="11">EF-hand domain-containing protein</fullName>
    </recommendedName>
</protein>
<feature type="domain" description="EF-hand" evidence="11">
    <location>
        <begin position="731"/>
        <end position="766"/>
    </location>
</feature>
<keyword evidence="3" id="KW-0328">Glycosyltransferase</keyword>
<evidence type="ECO:0000256" key="7">
    <source>
        <dbReference type="ARBA" id="ARBA00022837"/>
    </source>
</evidence>
<dbReference type="InterPro" id="IPR018247">
    <property type="entry name" value="EF_Hand_1_Ca_BS"/>
</dbReference>
<name>A0A397DTL7_APHAT</name>
<dbReference type="SMART" id="SM00054">
    <property type="entry name" value="EFh"/>
    <property type="match status" value="10"/>
</dbReference>
<sequence length="1533" mass="171675">MSPATPPRHVVVLVLGDVGRSPRMQYHAVSLSKMPNTKVTLVGYEGERCVPQLLAQPNIHLRTFAPVKVSRSLFVLSGPLKVLIQLCQLFWILLFTLGSIDVLMVQNPPTIPTLCVAWLTCKLKRSKFVIDWHNFGYTVLALSIGESHAFVKIATTVERVFGQLADANFCVTKAMQGWLQNHWRIHATVLYDKPPEFFKPASIAEKHELFTRLADQLPAPWVVPSGNTTKPPKPMDTNATLLTTEIHSYVFNALYIWLSTIALTALLYSSALVLLDARIVDDPAYPDVLVVVTGKGPQKAMYLKKIQDMQLVRVHITTIVSWLEAADYPIMLGSADVGICLHTSTSGLDLPMKVLDMFGCQVPVCAVKFACLHELVRHNEYDSVELCDQLQSLLIGFPKSEKLGLLRQSLESVESATTIPSSWYLSAAASSCTMQAANFAPSMTPRPQKAAPSPRKARMLNHKAPSVSPIKVSASLSLSKHAPHEPVEEPALRPSKLKWDGDTHAVRNLQSHIHFGTTAVSGVGEIVLVFDGYGIHLTTDEAKNLLCEYEENNDLTLPYQEFVDNFALMLRSKESGKRHVIKKTRLTEHVKRLQMFQHGVIQEMNELLKLRLRDSWSTFRETLRGLDKDKSGFLSAEAFLKVLRKFNIPITMESLESLMLRYDANGDGIVNYAEFIAQFGASFSNYNAERVGNSILQHTAHDFSVAAVDEKEQSNFLRGQVRKLVDDKVAATWTNLRAAFLELDADKNGILTPDELKRMLMRFQIDLTDGQFQQLLACYDTNNDGQVNVVEFFNHFGEEIKFGDAVTPSSSPAKSKFVLAERTSLVMGEKVHQNDLPNIKEHFSRLEDATWHAMYLDFVDADLQKTGWIPRAQFLHILSMYMGELPNKNILSIFRSCGSHHNDLMNYRDLVKAYRPKVMGLYAPHPNKNTMNAPKQSPTEYLLMETSIREKRSQMEMGVWKMLKNEVIAADVKRIGRVTADCFTSIVKHHMHLRDEQIAFLCLFYEDKANTHHTCSIRYSSFLTDYDTAADDDGSLRGGGYTREDDEDDDVYIPPHMPPPQLRFGRPPPDNSVKAAIRQHLSSIEAALLLADTDLKGMIGRDEWVGILHDHHIKCDASQYDELFGRYTNASLQTLRYRELLLDIESGIQGKTVEGGGFGGLGGLSATSGGASTDIAGNGAIRTLDEAKAMLRHHLTSSASSQRLVYKYFSLVDTTKSGQLPYPEVRRVLEKIGLVFGDIDVFTAVMSYYDVDNTGMVPYLQLLHANGGKDPDKMTGLSDLASNCSYYSAISIAPKAVASGPRRAQLAKSHEMITQVINHHVEDGKVAVGGAIDAEDKMKALLAKRWKTILKMFQQLDTEKRGTISQASFKKGKHQCSMQSSRVFILVMDNVGLTLTFEDVLRICKKYDSDNSGRLQYHAFLKQHVQGKSTLSEFAPLKMDSKEVHNLPALSPRKSRVPDDVRGTLKQKWKSVYASLKKLDATNSGRLSPQHFRHLLEWFGITLTDDNYYMVRRRSFVNVVVGHGVSPLVAQRL</sequence>
<dbReference type="CDD" id="cd00051">
    <property type="entry name" value="EFh"/>
    <property type="match status" value="2"/>
</dbReference>
<evidence type="ECO:0000256" key="6">
    <source>
        <dbReference type="ARBA" id="ARBA00022824"/>
    </source>
</evidence>
<feature type="domain" description="EF-hand" evidence="11">
    <location>
        <begin position="767"/>
        <end position="802"/>
    </location>
</feature>
<evidence type="ECO:0000256" key="3">
    <source>
        <dbReference type="ARBA" id="ARBA00022676"/>
    </source>
</evidence>
<dbReference type="Proteomes" id="UP000265716">
    <property type="component" value="Unassembled WGS sequence"/>
</dbReference>
<evidence type="ECO:0000313" key="12">
    <source>
        <dbReference type="EMBL" id="RHY71073.1"/>
    </source>
</evidence>
<accession>A0A397DTL7</accession>
<dbReference type="VEuPathDB" id="FungiDB:H257_03647"/>
<evidence type="ECO:0000256" key="4">
    <source>
        <dbReference type="ARBA" id="ARBA00022679"/>
    </source>
</evidence>
<dbReference type="EMBL" id="QUTC01003240">
    <property type="protein sequence ID" value="RHY71073.1"/>
    <property type="molecule type" value="Genomic_DNA"/>
</dbReference>
<feature type="region of interest" description="Disordered" evidence="10">
    <location>
        <begin position="1034"/>
        <end position="1067"/>
    </location>
</feature>
<keyword evidence="7" id="KW-0106">Calcium</keyword>
<evidence type="ECO:0000313" key="13">
    <source>
        <dbReference type="Proteomes" id="UP000265716"/>
    </source>
</evidence>
<dbReference type="GO" id="GO:0005509">
    <property type="term" value="F:calcium ion binding"/>
    <property type="evidence" value="ECO:0007669"/>
    <property type="project" value="InterPro"/>
</dbReference>
<feature type="domain" description="EF-hand" evidence="11">
    <location>
        <begin position="614"/>
        <end position="649"/>
    </location>
</feature>
<feature type="compositionally biased region" description="Pro residues" evidence="10">
    <location>
        <begin position="1055"/>
        <end position="1067"/>
    </location>
</feature>
<dbReference type="SUPFAM" id="SSF53756">
    <property type="entry name" value="UDP-Glycosyltransferase/glycogen phosphorylase"/>
    <property type="match status" value="2"/>
</dbReference>
<comment type="caution">
    <text evidence="12">The sequence shown here is derived from an EMBL/GenBank/DDBJ whole genome shotgun (WGS) entry which is preliminary data.</text>
</comment>
<dbReference type="InterPro" id="IPR002048">
    <property type="entry name" value="EF_hand_dom"/>
</dbReference>
<dbReference type="Gene3D" id="1.10.238.10">
    <property type="entry name" value="EF-hand"/>
    <property type="match status" value="4"/>
</dbReference>
<dbReference type="SUPFAM" id="SSF47473">
    <property type="entry name" value="EF-hand"/>
    <property type="match status" value="3"/>
</dbReference>
<keyword evidence="5" id="KW-0812">Transmembrane</keyword>
<dbReference type="FunFam" id="3.40.50.2000:FF:000109">
    <property type="entry name" value="Chitobiosyldiphosphodolichol beta-mannosyltransferase"/>
    <property type="match status" value="1"/>
</dbReference>
<dbReference type="VEuPathDB" id="FungiDB:H257_03648"/>
<feature type="domain" description="EF-hand" evidence="11">
    <location>
        <begin position="1200"/>
        <end position="1235"/>
    </location>
</feature>
<organism evidence="12 13">
    <name type="scientific">Aphanomyces astaci</name>
    <name type="common">Crayfish plague agent</name>
    <dbReference type="NCBI Taxonomy" id="112090"/>
    <lineage>
        <taxon>Eukaryota</taxon>
        <taxon>Sar</taxon>
        <taxon>Stramenopiles</taxon>
        <taxon>Oomycota</taxon>
        <taxon>Saprolegniomycetes</taxon>
        <taxon>Saprolegniales</taxon>
        <taxon>Verrucalvaceae</taxon>
        <taxon>Aphanomyces</taxon>
    </lineage>
</organism>
<dbReference type="Pfam" id="PF13499">
    <property type="entry name" value="EF-hand_7"/>
    <property type="match status" value="2"/>
</dbReference>
<feature type="domain" description="EF-hand" evidence="11">
    <location>
        <begin position="1079"/>
        <end position="1114"/>
    </location>
</feature>
<evidence type="ECO:0000256" key="8">
    <source>
        <dbReference type="ARBA" id="ARBA00022989"/>
    </source>
</evidence>
<evidence type="ECO:0000256" key="2">
    <source>
        <dbReference type="ARBA" id="ARBA00004922"/>
    </source>
</evidence>
<comment type="subcellular location">
    <subcellularLocation>
        <location evidence="1">Endoplasmic reticulum membrane</location>
        <topology evidence="1">Single-pass membrane protein</topology>
    </subcellularLocation>
</comment>
<dbReference type="PROSITE" id="PS00018">
    <property type="entry name" value="EF_HAND_1"/>
    <property type="match status" value="3"/>
</dbReference>
<reference evidence="12 13" key="1">
    <citation type="submission" date="2018-08" db="EMBL/GenBank/DDBJ databases">
        <title>Aphanomyces genome sequencing and annotation.</title>
        <authorList>
            <person name="Minardi D."/>
            <person name="Oidtmann B."/>
            <person name="Van Der Giezen M."/>
            <person name="Studholme D.J."/>
        </authorList>
    </citation>
    <scope>NUCLEOTIDE SEQUENCE [LARGE SCALE GENOMIC DNA]</scope>
    <source>
        <strain evidence="12 13">SA</strain>
    </source>
</reference>
<feature type="domain" description="EF-hand" evidence="11">
    <location>
        <begin position="650"/>
        <end position="685"/>
    </location>
</feature>
<evidence type="ECO:0000256" key="10">
    <source>
        <dbReference type="SAM" id="MobiDB-lite"/>
    </source>
</evidence>
<gene>
    <name evidence="12" type="ORF">DYB38_002586</name>
</gene>
<dbReference type="Gene3D" id="3.40.50.2000">
    <property type="entry name" value="Glycogen Phosphorylase B"/>
    <property type="match status" value="1"/>
</dbReference>
<keyword evidence="9" id="KW-0472">Membrane</keyword>
<keyword evidence="4" id="KW-0808">Transferase</keyword>
<evidence type="ECO:0000256" key="9">
    <source>
        <dbReference type="ARBA" id="ARBA00023136"/>
    </source>
</evidence>
<keyword evidence="6" id="KW-0256">Endoplasmic reticulum</keyword>
<evidence type="ECO:0000256" key="1">
    <source>
        <dbReference type="ARBA" id="ARBA00004389"/>
    </source>
</evidence>
<dbReference type="GO" id="GO:0000030">
    <property type="term" value="F:mannosyltransferase activity"/>
    <property type="evidence" value="ECO:0007669"/>
    <property type="project" value="InterPro"/>
</dbReference>